<evidence type="ECO:0000256" key="6">
    <source>
        <dbReference type="SAM" id="Phobius"/>
    </source>
</evidence>
<evidence type="ECO:0000256" key="1">
    <source>
        <dbReference type="ARBA" id="ARBA00004651"/>
    </source>
</evidence>
<dbReference type="PANTHER" id="PTHR33406:SF13">
    <property type="entry name" value="MEMBRANE PROTEIN YDFJ"/>
    <property type="match status" value="1"/>
</dbReference>
<keyword evidence="9" id="KW-1185">Reference proteome</keyword>
<dbReference type="Proteomes" id="UP000033618">
    <property type="component" value="Unassembled WGS sequence"/>
</dbReference>
<keyword evidence="3 6" id="KW-0812">Transmembrane</keyword>
<evidence type="ECO:0000313" key="8">
    <source>
        <dbReference type="EMBL" id="KKB62652.1"/>
    </source>
</evidence>
<feature type="transmembrane region" description="Helical" evidence="6">
    <location>
        <begin position="324"/>
        <end position="345"/>
    </location>
</feature>
<feature type="transmembrane region" description="Helical" evidence="6">
    <location>
        <begin position="764"/>
        <end position="782"/>
    </location>
</feature>
<feature type="transmembrane region" description="Helical" evidence="6">
    <location>
        <begin position="298"/>
        <end position="317"/>
    </location>
</feature>
<evidence type="ECO:0000256" key="5">
    <source>
        <dbReference type="ARBA" id="ARBA00023136"/>
    </source>
</evidence>
<accession>A0A0F5JZC6</accession>
<reference evidence="8 9" key="1">
    <citation type="submission" date="2015-03" db="EMBL/GenBank/DDBJ databases">
        <title>Draft Genome Sequence of Burkholderia andropogonis type strain ICMP2807, isolated from Sorghum bicolor.</title>
        <authorList>
            <person name="Lopes-Santos L."/>
            <person name="Castro D.B."/>
            <person name="Ottoboni L.M."/>
            <person name="Park D."/>
            <person name="Weirc B.S."/>
            <person name="Destefano S.A."/>
        </authorList>
    </citation>
    <scope>NUCLEOTIDE SEQUENCE [LARGE SCALE GENOMIC DNA]</scope>
    <source>
        <strain evidence="8 9">ICMP2807</strain>
    </source>
</reference>
<evidence type="ECO:0000256" key="4">
    <source>
        <dbReference type="ARBA" id="ARBA00022989"/>
    </source>
</evidence>
<gene>
    <name evidence="8" type="ORF">WM40_16390</name>
</gene>
<feature type="transmembrane region" description="Helical" evidence="6">
    <location>
        <begin position="789"/>
        <end position="807"/>
    </location>
</feature>
<feature type="transmembrane region" description="Helical" evidence="6">
    <location>
        <begin position="844"/>
        <end position="864"/>
    </location>
</feature>
<dbReference type="PATRIC" id="fig|28092.6.peg.3857"/>
<feature type="domain" description="Membrane transport protein MMPL" evidence="7">
    <location>
        <begin position="240"/>
        <end position="467"/>
    </location>
</feature>
<dbReference type="RefSeq" id="WP_046153384.1">
    <property type="nucleotide sequence ID" value="NZ_CADFGU010000002.1"/>
</dbReference>
<dbReference type="InterPro" id="IPR004869">
    <property type="entry name" value="MMPL_dom"/>
</dbReference>
<feature type="transmembrane region" description="Helical" evidence="6">
    <location>
        <begin position="738"/>
        <end position="758"/>
    </location>
</feature>
<feature type="transmembrane region" description="Helical" evidence="6">
    <location>
        <begin position="12"/>
        <end position="33"/>
    </location>
</feature>
<feature type="transmembrane region" description="Helical" evidence="6">
    <location>
        <begin position="876"/>
        <end position="895"/>
    </location>
</feature>
<dbReference type="SUPFAM" id="SSF82866">
    <property type="entry name" value="Multidrug efflux transporter AcrB transmembrane domain"/>
    <property type="match status" value="2"/>
</dbReference>
<evidence type="ECO:0000256" key="3">
    <source>
        <dbReference type="ARBA" id="ARBA00022692"/>
    </source>
</evidence>
<comment type="subcellular location">
    <subcellularLocation>
        <location evidence="1">Cell membrane</location>
        <topology evidence="1">Multi-pass membrane protein</topology>
    </subcellularLocation>
</comment>
<dbReference type="Gene3D" id="1.20.1640.10">
    <property type="entry name" value="Multidrug efflux transporter AcrB transmembrane domain"/>
    <property type="match status" value="2"/>
</dbReference>
<dbReference type="InterPro" id="IPR050545">
    <property type="entry name" value="Mycobact_MmpL"/>
</dbReference>
<keyword evidence="2" id="KW-1003">Cell membrane</keyword>
<dbReference type="AlphaFoldDB" id="A0A0F5JZC6"/>
<feature type="transmembrane region" description="Helical" evidence="6">
    <location>
        <begin position="492"/>
        <end position="510"/>
    </location>
</feature>
<protein>
    <recommendedName>
        <fullName evidence="7">Membrane transport protein MMPL domain-containing protein</fullName>
    </recommendedName>
</protein>
<dbReference type="PANTHER" id="PTHR33406">
    <property type="entry name" value="MEMBRANE PROTEIN MJ1562-RELATED"/>
    <property type="match status" value="1"/>
</dbReference>
<keyword evidence="4 6" id="KW-1133">Transmembrane helix</keyword>
<feature type="transmembrane region" description="Helical" evidence="6">
    <location>
        <begin position="409"/>
        <end position="429"/>
    </location>
</feature>
<organism evidence="8 9">
    <name type="scientific">Robbsia andropogonis</name>
    <dbReference type="NCBI Taxonomy" id="28092"/>
    <lineage>
        <taxon>Bacteria</taxon>
        <taxon>Pseudomonadati</taxon>
        <taxon>Pseudomonadota</taxon>
        <taxon>Betaproteobacteria</taxon>
        <taxon>Burkholderiales</taxon>
        <taxon>Burkholderiaceae</taxon>
        <taxon>Robbsia</taxon>
    </lineage>
</organism>
<sequence>MMRDRRRRAAWRIRVVWIALAACAIGFAGWRFWVVTDPAPLQTDLLALLPGSATDPAVDHAIDRLTDAVGQRVVFLVEADDPAQARAAAQTFADVLTQAGGAAPGRHSATTSPLFTSVIAKLPAFDLSRVGATYLPFRFGLLTAADRATLQRLDGAVAPVRQAAIRQWLDARLYAPEASAGGGALQASLADDPFGWLTHWLSALPLAQTRLQLDHGFLVTHPGTAAAGADVADTRIGVLLFATLAGSPYATQTQQALIEAVASGEAALRRQHVPGLSLARFGAVFYAEAARASAQREVHLIGLASLAGIALLMVWVFRSPRLLLLGFLSTALGVLFAIDITLAIFGQLHLLTLVFGASLIGEAVDYSIQYFVAYFEQGAAASGIHDDSAGGSARENTPARRAARVVRPALTVALATSLLGYAVLAAVPFPALRQIACFAFAGIATAFLCVLTLLPTLMPRLQAPRAASRTALFARAGRGLTWAYRMLQAGRVWPVVVILMVLAAPGWCLLHSDDDIHLLVQRDPRLLAQETRIRNALGSDDSTQFFLVRGRDDEAVLQGMARLDALLHEKKTLPSWQSLTAFVPPAGTQRADAALLDRVVFDDPAVLRHILIDAGLRDDVIDRWLAAHAASEAPASDGALVRASEMAHGARPVLQVRDWLAAPWSQPYAHLWLGALGGKPGEPATPAAVMPLQGVSEDNVAALREIAAQAGTADIRVVFVDKARSVSALFGAYRVRGAFWLLGVSVLILGLLSWRYGVGGAGRVLLPTALSVGVVLAAFGYLHQLLTLFNVLALMLVFGVGVNYAVFLREGCMRLARDAIGATARCMSRTSAEADVAADSALGAVWVGVLLSAATTFLSFGLLACSAMPALRSFGLTLSIGIGVAVVLSPLGMPFDPARRSLLSKAARGVAGARDGARNV</sequence>
<name>A0A0F5JZC6_9BURK</name>
<comment type="caution">
    <text evidence="8">The sequence shown here is derived from an EMBL/GenBank/DDBJ whole genome shotgun (WGS) entry which is preliminary data.</text>
</comment>
<keyword evidence="5 6" id="KW-0472">Membrane</keyword>
<evidence type="ECO:0000256" key="2">
    <source>
        <dbReference type="ARBA" id="ARBA00022475"/>
    </source>
</evidence>
<dbReference type="EMBL" id="LAQU01000017">
    <property type="protein sequence ID" value="KKB62652.1"/>
    <property type="molecule type" value="Genomic_DNA"/>
</dbReference>
<dbReference type="OrthoDB" id="9780358at2"/>
<evidence type="ECO:0000259" key="7">
    <source>
        <dbReference type="Pfam" id="PF03176"/>
    </source>
</evidence>
<dbReference type="Pfam" id="PF03176">
    <property type="entry name" value="MMPL"/>
    <property type="match status" value="1"/>
</dbReference>
<dbReference type="GO" id="GO:0005886">
    <property type="term" value="C:plasma membrane"/>
    <property type="evidence" value="ECO:0007669"/>
    <property type="project" value="UniProtKB-SubCell"/>
</dbReference>
<feature type="transmembrane region" description="Helical" evidence="6">
    <location>
        <begin position="436"/>
        <end position="458"/>
    </location>
</feature>
<evidence type="ECO:0000313" key="9">
    <source>
        <dbReference type="Proteomes" id="UP000033618"/>
    </source>
</evidence>
<dbReference type="STRING" id="28092.WM40_16390"/>
<proteinExistence type="predicted"/>